<evidence type="ECO:0000259" key="3">
    <source>
        <dbReference type="PROSITE" id="PS51186"/>
    </source>
</evidence>
<dbReference type="InterPro" id="IPR050680">
    <property type="entry name" value="YpeA/RimI_acetyltransf"/>
</dbReference>
<dbReference type="PANTHER" id="PTHR43420">
    <property type="entry name" value="ACETYLTRANSFERASE"/>
    <property type="match status" value="1"/>
</dbReference>
<dbReference type="RefSeq" id="XP_035686223.1">
    <property type="nucleotide sequence ID" value="XM_035830330.1"/>
</dbReference>
<dbReference type="PROSITE" id="PS51186">
    <property type="entry name" value="GNAT"/>
    <property type="match status" value="1"/>
</dbReference>
<evidence type="ECO:0000313" key="5">
    <source>
        <dbReference type="RefSeq" id="XP_035686223.1"/>
    </source>
</evidence>
<evidence type="ECO:0000256" key="2">
    <source>
        <dbReference type="ARBA" id="ARBA00023315"/>
    </source>
</evidence>
<dbReference type="GO" id="GO:0004343">
    <property type="term" value="F:glucosamine 6-phosphate N-acetyltransferase activity"/>
    <property type="evidence" value="ECO:0000318"/>
    <property type="project" value="GO_Central"/>
</dbReference>
<dbReference type="PANTHER" id="PTHR43420:SF47">
    <property type="entry name" value="N-ACETYLTRANSFERASE DOMAIN-CONTAINING PROTEIN"/>
    <property type="match status" value="1"/>
</dbReference>
<reference evidence="5" key="2">
    <citation type="submission" date="2025-08" db="UniProtKB">
        <authorList>
            <consortium name="RefSeq"/>
        </authorList>
    </citation>
    <scope>IDENTIFICATION</scope>
    <source>
        <strain evidence="5">S238N-H82</strain>
        <tissue evidence="5">Testes</tissue>
    </source>
</reference>
<proteinExistence type="predicted"/>
<dbReference type="Gene3D" id="3.40.630.30">
    <property type="match status" value="1"/>
</dbReference>
<dbReference type="Pfam" id="PF00583">
    <property type="entry name" value="Acetyltransf_1"/>
    <property type="match status" value="1"/>
</dbReference>
<sequence>MEAAIELTTSILDRSPQLWHRYYVALYHGKLAGAMVIKFHDDKETEDFRCCESLSHVGCGGTFGLVCMGYALMNTNIGATQCYVDTVGVDAEFRGKGIGKALMERADVEARQRGCKSVFLWVTQNNRAVRLYERHGYVITHSFGGWFTGWASGCKDWYNMEKNL</sequence>
<dbReference type="CDD" id="cd04301">
    <property type="entry name" value="NAT_SF"/>
    <property type="match status" value="1"/>
</dbReference>
<organism evidence="4 5">
    <name type="scientific">Branchiostoma floridae</name>
    <name type="common">Florida lancelet</name>
    <name type="synonym">Amphioxus</name>
    <dbReference type="NCBI Taxonomy" id="7739"/>
    <lineage>
        <taxon>Eukaryota</taxon>
        <taxon>Metazoa</taxon>
        <taxon>Chordata</taxon>
        <taxon>Cephalochordata</taxon>
        <taxon>Leptocardii</taxon>
        <taxon>Amphioxiformes</taxon>
        <taxon>Branchiostomatidae</taxon>
        <taxon>Branchiostoma</taxon>
    </lineage>
</organism>
<dbReference type="GO" id="GO:0006048">
    <property type="term" value="P:UDP-N-acetylglucosamine biosynthetic process"/>
    <property type="evidence" value="ECO:0000318"/>
    <property type="project" value="GO_Central"/>
</dbReference>
<gene>
    <name evidence="5" type="primary">LOC118422658</name>
</gene>
<dbReference type="OrthoDB" id="10039976at2759"/>
<keyword evidence="2" id="KW-0012">Acyltransferase</keyword>
<evidence type="ECO:0000313" key="4">
    <source>
        <dbReference type="Proteomes" id="UP000001554"/>
    </source>
</evidence>
<feature type="domain" description="N-acetyltransferase" evidence="3">
    <location>
        <begin position="1"/>
        <end position="164"/>
    </location>
</feature>
<name>A0A9J7LPS9_BRAFL</name>
<protein>
    <submittedName>
        <fullName evidence="5">Uncharacterized protein LOC118422658</fullName>
    </submittedName>
</protein>
<reference evidence="4" key="1">
    <citation type="journal article" date="2020" name="Nat. Ecol. Evol.">
        <title>Deeply conserved synteny resolves early events in vertebrate evolution.</title>
        <authorList>
            <person name="Simakov O."/>
            <person name="Marletaz F."/>
            <person name="Yue J.X."/>
            <person name="O'Connell B."/>
            <person name="Jenkins J."/>
            <person name="Brandt A."/>
            <person name="Calef R."/>
            <person name="Tung C.H."/>
            <person name="Huang T.K."/>
            <person name="Schmutz J."/>
            <person name="Satoh N."/>
            <person name="Yu J.K."/>
            <person name="Putnam N.H."/>
            <person name="Green R.E."/>
            <person name="Rokhsar D.S."/>
        </authorList>
    </citation>
    <scope>NUCLEOTIDE SEQUENCE [LARGE SCALE GENOMIC DNA]</scope>
    <source>
        <strain evidence="4">S238N-H82</strain>
    </source>
</reference>
<dbReference type="AlphaFoldDB" id="A0A9J7LPS9"/>
<dbReference type="SUPFAM" id="SSF55729">
    <property type="entry name" value="Acyl-CoA N-acyltransferases (Nat)"/>
    <property type="match status" value="1"/>
</dbReference>
<dbReference type="Proteomes" id="UP000001554">
    <property type="component" value="Chromosome 9"/>
</dbReference>
<dbReference type="GeneID" id="118422658"/>
<dbReference type="InterPro" id="IPR000182">
    <property type="entry name" value="GNAT_dom"/>
</dbReference>
<keyword evidence="1" id="KW-0808">Transferase</keyword>
<dbReference type="KEGG" id="bfo:118422658"/>
<keyword evidence="4" id="KW-1185">Reference proteome</keyword>
<evidence type="ECO:0000256" key="1">
    <source>
        <dbReference type="ARBA" id="ARBA00022679"/>
    </source>
</evidence>
<dbReference type="OMA" id="HRYYVAL"/>
<accession>A0A9J7LPS9</accession>
<dbReference type="InterPro" id="IPR016181">
    <property type="entry name" value="Acyl_CoA_acyltransferase"/>
</dbReference>